<evidence type="ECO:0000313" key="2">
    <source>
        <dbReference type="Proteomes" id="UP000821865"/>
    </source>
</evidence>
<accession>A0ACB8DS47</accession>
<gene>
    <name evidence="1" type="ORF">HPB49_000737</name>
</gene>
<reference evidence="1" key="1">
    <citation type="submission" date="2020-05" db="EMBL/GenBank/DDBJ databases">
        <title>Large-scale comparative analyses of tick genomes elucidate their genetic diversity and vector capacities.</title>
        <authorList>
            <person name="Jia N."/>
            <person name="Wang J."/>
            <person name="Shi W."/>
            <person name="Du L."/>
            <person name="Sun Y."/>
            <person name="Zhan W."/>
            <person name="Jiang J."/>
            <person name="Wang Q."/>
            <person name="Zhang B."/>
            <person name="Ji P."/>
            <person name="Sakyi L.B."/>
            <person name="Cui X."/>
            <person name="Yuan T."/>
            <person name="Jiang B."/>
            <person name="Yang W."/>
            <person name="Lam T.T.-Y."/>
            <person name="Chang Q."/>
            <person name="Ding S."/>
            <person name="Wang X."/>
            <person name="Zhu J."/>
            <person name="Ruan X."/>
            <person name="Zhao L."/>
            <person name="Wei J."/>
            <person name="Que T."/>
            <person name="Du C."/>
            <person name="Cheng J."/>
            <person name="Dai P."/>
            <person name="Han X."/>
            <person name="Huang E."/>
            <person name="Gao Y."/>
            <person name="Liu J."/>
            <person name="Shao H."/>
            <person name="Ye R."/>
            <person name="Li L."/>
            <person name="Wei W."/>
            <person name="Wang X."/>
            <person name="Wang C."/>
            <person name="Yang T."/>
            <person name="Huo Q."/>
            <person name="Li W."/>
            <person name="Guo W."/>
            <person name="Chen H."/>
            <person name="Zhou L."/>
            <person name="Ni X."/>
            <person name="Tian J."/>
            <person name="Zhou Y."/>
            <person name="Sheng Y."/>
            <person name="Liu T."/>
            <person name="Pan Y."/>
            <person name="Xia L."/>
            <person name="Li J."/>
            <person name="Zhao F."/>
            <person name="Cao W."/>
        </authorList>
    </citation>
    <scope>NUCLEOTIDE SEQUENCE</scope>
    <source>
        <strain evidence="1">Dsil-2018</strain>
    </source>
</reference>
<evidence type="ECO:0000313" key="1">
    <source>
        <dbReference type="EMBL" id="KAH7977344.1"/>
    </source>
</evidence>
<protein>
    <submittedName>
        <fullName evidence="1">Uncharacterized protein</fullName>
    </submittedName>
</protein>
<proteinExistence type="predicted"/>
<comment type="caution">
    <text evidence="1">The sequence shown here is derived from an EMBL/GenBank/DDBJ whole genome shotgun (WGS) entry which is preliminary data.</text>
</comment>
<dbReference type="EMBL" id="CM023470">
    <property type="protein sequence ID" value="KAH7977344.1"/>
    <property type="molecule type" value="Genomic_DNA"/>
</dbReference>
<keyword evidence="2" id="KW-1185">Reference proteome</keyword>
<organism evidence="1 2">
    <name type="scientific">Dermacentor silvarum</name>
    <name type="common">Tick</name>
    <dbReference type="NCBI Taxonomy" id="543639"/>
    <lineage>
        <taxon>Eukaryota</taxon>
        <taxon>Metazoa</taxon>
        <taxon>Ecdysozoa</taxon>
        <taxon>Arthropoda</taxon>
        <taxon>Chelicerata</taxon>
        <taxon>Arachnida</taxon>
        <taxon>Acari</taxon>
        <taxon>Parasitiformes</taxon>
        <taxon>Ixodida</taxon>
        <taxon>Ixodoidea</taxon>
        <taxon>Ixodidae</taxon>
        <taxon>Rhipicephalinae</taxon>
        <taxon>Dermacentor</taxon>
    </lineage>
</organism>
<name>A0ACB8DS47_DERSI</name>
<sequence>MTALLLRIVEIRRAKDVYIRPRLAWDASSFLPLASRLGKGFLLCGDMNANHTAWGGKRCCTRGRAIAEVVLTCRSPDPQHRRSHLRPTRCAHGNRPQSHD</sequence>
<dbReference type="Proteomes" id="UP000821865">
    <property type="component" value="Chromosome 1"/>
</dbReference>